<dbReference type="Pfam" id="PF00657">
    <property type="entry name" value="Lipase_GDSL"/>
    <property type="match status" value="1"/>
</dbReference>
<keyword evidence="1" id="KW-0378">Hydrolase</keyword>
<evidence type="ECO:0000313" key="3">
    <source>
        <dbReference type="EMBL" id="KAF9528777.1"/>
    </source>
</evidence>
<comment type="caution">
    <text evidence="3">The sequence shown here is derived from an EMBL/GenBank/DDBJ whole genome shotgun (WGS) entry which is preliminary data.</text>
</comment>
<evidence type="ECO:0000256" key="1">
    <source>
        <dbReference type="ARBA" id="ARBA00022801"/>
    </source>
</evidence>
<dbReference type="SUPFAM" id="SSF52266">
    <property type="entry name" value="SGNH hydrolase"/>
    <property type="match status" value="1"/>
</dbReference>
<dbReference type="PANTHER" id="PTHR45648:SF22">
    <property type="entry name" value="GDSL LIPASE_ACYLHYDROLASE FAMILY PROTEIN (AFU_ORTHOLOGUE AFUA_4G14700)"/>
    <property type="match status" value="1"/>
</dbReference>
<dbReference type="Gene3D" id="3.40.50.1110">
    <property type="entry name" value="SGNH hydrolase"/>
    <property type="match status" value="1"/>
</dbReference>
<dbReference type="GO" id="GO:0016788">
    <property type="term" value="F:hydrolase activity, acting on ester bonds"/>
    <property type="evidence" value="ECO:0007669"/>
    <property type="project" value="InterPro"/>
</dbReference>
<dbReference type="AlphaFoldDB" id="A0A9P6EH47"/>
<name>A0A9P6EH47_9AGAR</name>
<gene>
    <name evidence="3" type="ORF">CPB83DRAFT_766100</name>
</gene>
<dbReference type="InterPro" id="IPR001087">
    <property type="entry name" value="GDSL"/>
</dbReference>
<evidence type="ECO:0000313" key="4">
    <source>
        <dbReference type="Proteomes" id="UP000807306"/>
    </source>
</evidence>
<dbReference type="OrthoDB" id="1600564at2759"/>
<dbReference type="CDD" id="cd01846">
    <property type="entry name" value="fatty_acyltransferase_like"/>
    <property type="match status" value="1"/>
</dbReference>
<accession>A0A9P6EH47</accession>
<organism evidence="3 4">
    <name type="scientific">Crepidotus variabilis</name>
    <dbReference type="NCBI Taxonomy" id="179855"/>
    <lineage>
        <taxon>Eukaryota</taxon>
        <taxon>Fungi</taxon>
        <taxon>Dikarya</taxon>
        <taxon>Basidiomycota</taxon>
        <taxon>Agaricomycotina</taxon>
        <taxon>Agaricomycetes</taxon>
        <taxon>Agaricomycetidae</taxon>
        <taxon>Agaricales</taxon>
        <taxon>Agaricineae</taxon>
        <taxon>Crepidotaceae</taxon>
        <taxon>Crepidotus</taxon>
    </lineage>
</organism>
<sequence length="323" mass="35838">MFSRAFTLISSVVIFAIYPAAGQPYNDGTKEVTLGQIKNLVTFGDSFTDILSTSDGRTSWPIYAASYANLTLYPYAHAGATCSNNLTHLSSPSVFESQLPAYYNDTSTGTIHLSPASTLYTLWIGTNDVGLKSLLIGHDSASLVDVTKCMVNWLQDLYTRGARNFLFQNMIPLEKTPLYSKNSWPNRYWHLERNTTEWNVFMRELTLSGNELTSLMLQAIVPTLHGAHIGIFDTHSLFADMSSNPAKYLNGTAALNVDDAVNKCVYELNGGPTTNCTTIQGTDRDSYLWYDELHPSEQAERIVAQVIAQVAMGEGNKWITWLS</sequence>
<feature type="signal peptide" evidence="2">
    <location>
        <begin position="1"/>
        <end position="22"/>
    </location>
</feature>
<protein>
    <submittedName>
        <fullName evidence="3">GDSL lipase/acylhydrolase</fullName>
    </submittedName>
</protein>
<reference evidence="3" key="1">
    <citation type="submission" date="2020-11" db="EMBL/GenBank/DDBJ databases">
        <authorList>
            <consortium name="DOE Joint Genome Institute"/>
            <person name="Ahrendt S."/>
            <person name="Riley R."/>
            <person name="Andreopoulos W."/>
            <person name="Labutti K."/>
            <person name="Pangilinan J."/>
            <person name="Ruiz-Duenas F.J."/>
            <person name="Barrasa J.M."/>
            <person name="Sanchez-Garcia M."/>
            <person name="Camarero S."/>
            <person name="Miyauchi S."/>
            <person name="Serrano A."/>
            <person name="Linde D."/>
            <person name="Babiker R."/>
            <person name="Drula E."/>
            <person name="Ayuso-Fernandez I."/>
            <person name="Pacheco R."/>
            <person name="Padilla G."/>
            <person name="Ferreira P."/>
            <person name="Barriuso J."/>
            <person name="Kellner H."/>
            <person name="Castanera R."/>
            <person name="Alfaro M."/>
            <person name="Ramirez L."/>
            <person name="Pisabarro A.G."/>
            <person name="Kuo A."/>
            <person name="Tritt A."/>
            <person name="Lipzen A."/>
            <person name="He G."/>
            <person name="Yan M."/>
            <person name="Ng V."/>
            <person name="Cullen D."/>
            <person name="Martin F."/>
            <person name="Rosso M.-N."/>
            <person name="Henrissat B."/>
            <person name="Hibbett D."/>
            <person name="Martinez A.T."/>
            <person name="Grigoriev I.V."/>
        </authorList>
    </citation>
    <scope>NUCLEOTIDE SEQUENCE</scope>
    <source>
        <strain evidence="3">CBS 506.95</strain>
    </source>
</reference>
<dbReference type="EMBL" id="MU157850">
    <property type="protein sequence ID" value="KAF9528777.1"/>
    <property type="molecule type" value="Genomic_DNA"/>
</dbReference>
<keyword evidence="2" id="KW-0732">Signal</keyword>
<proteinExistence type="predicted"/>
<dbReference type="InterPro" id="IPR036514">
    <property type="entry name" value="SGNH_hydro_sf"/>
</dbReference>
<feature type="chain" id="PRO_5040496349" evidence="2">
    <location>
        <begin position="23"/>
        <end position="323"/>
    </location>
</feature>
<dbReference type="PANTHER" id="PTHR45648">
    <property type="entry name" value="GDSL LIPASE/ACYLHYDROLASE FAMILY PROTEIN (AFU_ORTHOLOGUE AFUA_4G14700)"/>
    <property type="match status" value="1"/>
</dbReference>
<dbReference type="InterPro" id="IPR051058">
    <property type="entry name" value="GDSL_Est/Lipase"/>
</dbReference>
<keyword evidence="4" id="KW-1185">Reference proteome</keyword>
<evidence type="ECO:0000256" key="2">
    <source>
        <dbReference type="SAM" id="SignalP"/>
    </source>
</evidence>
<dbReference type="Proteomes" id="UP000807306">
    <property type="component" value="Unassembled WGS sequence"/>
</dbReference>